<keyword evidence="4" id="KW-1185">Reference proteome</keyword>
<organism evidence="3 4">
    <name type="scientific">Mycoplasmopsis equigenitalium</name>
    <dbReference type="NCBI Taxonomy" id="114883"/>
    <lineage>
        <taxon>Bacteria</taxon>
        <taxon>Bacillati</taxon>
        <taxon>Mycoplasmatota</taxon>
        <taxon>Mycoplasmoidales</taxon>
        <taxon>Metamycoplasmataceae</taxon>
        <taxon>Mycoplasmopsis</taxon>
    </lineage>
</organism>
<protein>
    <submittedName>
        <fullName evidence="3">Lipoprotein 17-related variable surface protein</fullName>
    </submittedName>
</protein>
<feature type="domain" description="Lipoprotein-associated type-17" evidence="2">
    <location>
        <begin position="608"/>
        <end position="678"/>
    </location>
</feature>
<feature type="domain" description="Lipoprotein-associated type-17" evidence="2">
    <location>
        <begin position="792"/>
        <end position="877"/>
    </location>
</feature>
<feature type="domain" description="Lipoprotein-associated type-17" evidence="2">
    <location>
        <begin position="495"/>
        <end position="577"/>
    </location>
</feature>
<dbReference type="RefSeq" id="WP_256541806.1">
    <property type="nucleotide sequence ID" value="NZ_CP101808.1"/>
</dbReference>
<keyword evidence="1" id="KW-0812">Transmembrane</keyword>
<keyword evidence="1" id="KW-0472">Membrane</keyword>
<dbReference type="EMBL" id="CP101808">
    <property type="protein sequence ID" value="UUD36686.1"/>
    <property type="molecule type" value="Genomic_DNA"/>
</dbReference>
<evidence type="ECO:0000259" key="2">
    <source>
        <dbReference type="Pfam" id="PF04200"/>
    </source>
</evidence>
<feature type="transmembrane region" description="Helical" evidence="1">
    <location>
        <begin position="51"/>
        <end position="73"/>
    </location>
</feature>
<dbReference type="Pfam" id="PF04200">
    <property type="entry name" value="Lipoprotein_17"/>
    <property type="match status" value="8"/>
</dbReference>
<dbReference type="InterPro" id="IPR007326">
    <property type="entry name" value="Lipoprotein-assoc_dom"/>
</dbReference>
<reference evidence="3" key="1">
    <citation type="submission" date="2022-07" db="EMBL/GenBank/DDBJ databases">
        <title>Complete genome of Mycoplasma equigenitalium type strain T37.</title>
        <authorList>
            <person name="Spergser J."/>
        </authorList>
    </citation>
    <scope>NUCLEOTIDE SEQUENCE</scope>
    <source>
        <strain evidence="3">T37</strain>
    </source>
</reference>
<keyword evidence="3" id="KW-0449">Lipoprotein</keyword>
<feature type="domain" description="Lipoprotein-associated type-17" evidence="2">
    <location>
        <begin position="1125"/>
        <end position="1191"/>
    </location>
</feature>
<evidence type="ECO:0000313" key="4">
    <source>
        <dbReference type="Proteomes" id="UP001059576"/>
    </source>
</evidence>
<name>A0ABY5J2D7_9BACT</name>
<sequence length="1422" mass="159794">MNNKHNQDNQNIDVTSNVPQIQPTTYLQPYKTQAAPYQQSIQKQPSMTKRIISSVIAVGVPVAITAGVVIAFLNLNKQSNDDQLQKMKLIVKNLSLNVDKKAEKEALKVRDKDLQLIGVVPNEYSVSSHIHNLDAKNGSIQATITLIAKNGTSVDSSPITIEGFKKLDANDLDALSVASAVATLRGNLQAIKALNDDKLIFTKNKGHLVPSEYMYTGDYDLEADTGLPIKEIANGINFSITQTPYFNFATNDTDQLKITATISRGKHASHVEFLISGFMSQTKKDLAELNKIFENFGNSYSTLNYSTKTAEAVMQNEYLEVNEIFRDIAYDIKSIKEKYPSIVLSEPRHEISGDTGLSIEIDAKLNKAVKTLKFKVNGFSSLSNYNQSELAEFMKNFNSPVATREHTNKLSSEYNYRDYLDLFSDLDWHFDQEAKAKGITITLGNSTNQDGVKLVTIILTKNSAQLTKQIKITNFKTNAEYADYIFKQFFDQVPNILYTNNHSDKVPSAVNYDIVSLDEDTKSNLRSLAARFNITLGVKAQNNEGVFAQNGSKQVTLEAKIAGQVKTKDVIVEGFLTANESHKQTLPKIVAEIGNKNQTTKNHTDKGTNDPLSAYDNFEAFANDVQINFANIKNKYPGVSFESFYTVSNDDGSRTVSFNVKLGNESANIIITIEGFKTNQVVINETVKKIKLAINEEYTTTKYANKLPSEASDLYTDTAEIDADLSTNLEQLATANGALITIKNKKANDEAGTMIISLDIVLDTQHYDEFFVAKGFTTPSARANAQLDAVINQLQTTYPTQTHQNEIPSAVDYATVNELATDLGINLSTLTPKVNIDFDKTRKAQDDDAKATKKVFLTLSINGYERSHAITITGFTTSRETEVKRINDFVNNFNKDYTTLLNNTKHASEVAYLSKEELKDDTNCDLSAQETTNNVLINLISQTTNGDVKEVNLEVKSKQDSTIKATLKINVRGFITSTQFEERVLFEYVNNFITNNQFSTINNSKAFPIDVSYNDVNKIINDGAKKLEVKAQEITTKYKINNNNRALRLELNNAVNVINDDDNGTKTISLKAIYGNTTKVFNVIMTGFYSKKSKQYLEGKINEFINNKLDVKLINNGEMIEGAYRAKLPSQVPNGDILFTTKNGSAIDNKFQVSIARKVANDTNHLLDVYYKVTYTENGNSLTSEEKLKQFPTSDIKPIVDKLFDASDFGYFKTRRALKAKLISKGNESYKLDAYNKKFKSSVNFKIGEGNNFEVNYITKPSFPKGTENIKVKYEIAKYEIRKVRVDQVKFDNIFLYFNESQNRITFSGRQTMKLYPHELKTCFSHITNRIDPAVLHYSYDYDGTECEKIRAWINIKYTYMNQTVYKSIFSFANVIRIVNEPAYKINSIPSGSLAGEYYVYMDYYFDLSKERAKIRQDGKAN</sequence>
<evidence type="ECO:0000313" key="3">
    <source>
        <dbReference type="EMBL" id="UUD36686.1"/>
    </source>
</evidence>
<feature type="domain" description="Lipoprotein-associated type-17" evidence="2">
    <location>
        <begin position="225"/>
        <end position="279"/>
    </location>
</feature>
<keyword evidence="1" id="KW-1133">Transmembrane helix</keyword>
<feature type="domain" description="Lipoprotein-associated type-17" evidence="2">
    <location>
        <begin position="407"/>
        <end position="477"/>
    </location>
</feature>
<gene>
    <name evidence="3" type="ORF">NPA09_02110</name>
</gene>
<feature type="domain" description="Lipoprotein-associated type-17" evidence="2">
    <location>
        <begin position="90"/>
        <end position="166"/>
    </location>
</feature>
<proteinExistence type="predicted"/>
<accession>A0ABY5J2D7</accession>
<feature type="domain" description="Lipoprotein-associated type-17" evidence="2">
    <location>
        <begin position="695"/>
        <end position="778"/>
    </location>
</feature>
<dbReference type="Proteomes" id="UP001059576">
    <property type="component" value="Chromosome"/>
</dbReference>
<evidence type="ECO:0000256" key="1">
    <source>
        <dbReference type="SAM" id="Phobius"/>
    </source>
</evidence>